<dbReference type="PROSITE" id="PS51184">
    <property type="entry name" value="JMJC"/>
    <property type="match status" value="1"/>
</dbReference>
<organism evidence="3 4">
    <name type="scientific">Cephalotrichum gorgonifer</name>
    <dbReference type="NCBI Taxonomy" id="2041049"/>
    <lineage>
        <taxon>Eukaryota</taxon>
        <taxon>Fungi</taxon>
        <taxon>Dikarya</taxon>
        <taxon>Ascomycota</taxon>
        <taxon>Pezizomycotina</taxon>
        <taxon>Sordariomycetes</taxon>
        <taxon>Hypocreomycetidae</taxon>
        <taxon>Microascales</taxon>
        <taxon>Microascaceae</taxon>
        <taxon>Cephalotrichum</taxon>
    </lineage>
</organism>
<dbReference type="Proteomes" id="UP001187682">
    <property type="component" value="Unassembled WGS sequence"/>
</dbReference>
<proteinExistence type="predicted"/>
<gene>
    <name evidence="3" type="ORF">DNG_08538</name>
</gene>
<dbReference type="PANTHER" id="PTHR12461">
    <property type="entry name" value="HYPOXIA-INDUCIBLE FACTOR 1 ALPHA INHIBITOR-RELATED"/>
    <property type="match status" value="1"/>
</dbReference>
<dbReference type="Gene3D" id="2.60.120.650">
    <property type="entry name" value="Cupin"/>
    <property type="match status" value="1"/>
</dbReference>
<dbReference type="SUPFAM" id="SSF51197">
    <property type="entry name" value="Clavaminate synthase-like"/>
    <property type="match status" value="1"/>
</dbReference>
<feature type="domain" description="JmjC" evidence="2">
    <location>
        <begin position="330"/>
        <end position="522"/>
    </location>
</feature>
<evidence type="ECO:0000256" key="1">
    <source>
        <dbReference type="SAM" id="MobiDB-lite"/>
    </source>
</evidence>
<dbReference type="AlphaFoldDB" id="A0AAE8SYG2"/>
<dbReference type="PANTHER" id="PTHR12461:SF101">
    <property type="entry name" value="TRNA WYBUTOSINE-SYNTHESIZING PROTEIN 4"/>
    <property type="match status" value="1"/>
</dbReference>
<reference evidence="3" key="1">
    <citation type="submission" date="2018-03" db="EMBL/GenBank/DDBJ databases">
        <authorList>
            <person name="Guldener U."/>
        </authorList>
    </citation>
    <scope>NUCLEOTIDE SEQUENCE</scope>
</reference>
<dbReference type="InterPro" id="IPR041667">
    <property type="entry name" value="Cupin_8"/>
</dbReference>
<feature type="region of interest" description="Disordered" evidence="1">
    <location>
        <begin position="200"/>
        <end position="219"/>
    </location>
</feature>
<dbReference type="InterPro" id="IPR003347">
    <property type="entry name" value="JmjC_dom"/>
</dbReference>
<dbReference type="EMBL" id="ONZQ02000014">
    <property type="protein sequence ID" value="SPO05851.1"/>
    <property type="molecule type" value="Genomic_DNA"/>
</dbReference>
<feature type="compositionally biased region" description="Basic and acidic residues" evidence="1">
    <location>
        <begin position="200"/>
        <end position="209"/>
    </location>
</feature>
<dbReference type="SMART" id="SM00558">
    <property type="entry name" value="JmjC"/>
    <property type="match status" value="1"/>
</dbReference>
<name>A0AAE8SYG2_9PEZI</name>
<protein>
    <recommendedName>
        <fullName evidence="2">JmjC domain-containing protein</fullName>
    </recommendedName>
</protein>
<keyword evidence="4" id="KW-1185">Reference proteome</keyword>
<evidence type="ECO:0000313" key="3">
    <source>
        <dbReference type="EMBL" id="SPO05851.1"/>
    </source>
</evidence>
<sequence length="522" mass="57365">MDELLTTLHGATTRIYTSCTADSSAIPGRNDTPRTISACGKAVTVLLARQASLTLTLHARLATLAPRHGPTTDPPVDEALLRRRLADLLALANAKFLAFRFEVLPPCWRELYTSVRILTFHLGVLRSRLRLAGARDAESSAEMDELVRGLDMALIVAGGGSAWGRSAVNSLVGLLERAWEGDSARSADDDHGHGECRAAKRLKYTRDGEDSPPPPWDDSPLFSDEPAFEPPVTCPAPRLDGLSMDSFQAYIDPATNPHGVVPAVFTDLISDWPALNEHPWSRPSYLLSRTFGGRRYVPVEIGRSYVDEDWGQKLIPFSAFLSSYIDPSISSPNDGRPSPKLPSQPEAKKGYLAQHDLFSQVPTLRNDVLLPDYLWTSPPLHPSPEQNKPKVGAPQLNAWFGPAGTITPLHTDSMHNLLCQVVGRKYVRLYPPECTPAMLPRGTENGVDMGNTSRVDLGVAEGWDEGGGDEGSEIGAEELERFRAAEHWDCVLGPGDTLYIPIGWWHYVRSLSVSFSVSFWWN</sequence>
<comment type="caution">
    <text evidence="3">The sequence shown here is derived from an EMBL/GenBank/DDBJ whole genome shotgun (WGS) entry which is preliminary data.</text>
</comment>
<accession>A0AAE8SYG2</accession>
<evidence type="ECO:0000259" key="2">
    <source>
        <dbReference type="PROSITE" id="PS51184"/>
    </source>
</evidence>
<dbReference type="Pfam" id="PF13621">
    <property type="entry name" value="Cupin_8"/>
    <property type="match status" value="1"/>
</dbReference>
<evidence type="ECO:0000313" key="4">
    <source>
        <dbReference type="Proteomes" id="UP001187682"/>
    </source>
</evidence>